<evidence type="ECO:0000259" key="1">
    <source>
        <dbReference type="Pfam" id="PF03235"/>
    </source>
</evidence>
<proteinExistence type="predicted"/>
<reference evidence="4 5" key="1">
    <citation type="submission" date="2014-07" db="EMBL/GenBank/DDBJ databases">
        <title>Methanogenic archaea and the global carbon cycle.</title>
        <authorList>
            <person name="Henriksen J.R."/>
            <person name="Luke J."/>
            <person name="Reinhart S."/>
            <person name="Benedict M.N."/>
            <person name="Youngblut N.D."/>
            <person name="Metcalf M.E."/>
            <person name="Whitaker R.J."/>
            <person name="Metcalf W.W."/>
        </authorList>
    </citation>
    <scope>NUCLEOTIDE SEQUENCE [LARGE SCALE GENOMIC DNA]</scope>
    <source>
        <strain evidence="4 5">LYC</strain>
    </source>
</reference>
<sequence>MKATEAKLLDFLRKSPQFVIPIYQRTYSWTEKECQQLWDDILRTGSNDDISAHFVGSIVYIEKGIYHVTNQSPLLVIDGQQRLTTVTLLIAALARALEKLDEERREPLEGFSPRKLRNYYLLNPEEEGEKYYKLILSQTDKDSLTSIVSNREQPKEYSLRITENFKLFESWIAGCKENLTSLCKGLAKLIVVDIALNRDQDNPQLIFESMNSTGKELGQADLIRNYILMGLEPQLQTRLYEQFWRPMEVDFGQEAYSEQFDGFMRHYLTVKTGEIPRIGEVYEAFKVHANSTKTAQAGVEALVADIRTFSRYFCAMALGKETDPDLKLAFHDLRELRVDVAYPFLLELYHDYATGMLSREDFVAAVRLIESYVFRRAICSIPTNSMNKTFATFSRALKKDRYLKSIQVYFFQLPSYRRFPNDEEFRRELKIRDLYNFRSRSYWIRRLENYERKERVQVDEYTIEHIMPQNENLSTDWKTELGIEWKRIHETWLHTLGNLTLTGYNSEYSDRSFAEKRDMPGGFKESPLKLNKGLGQLDQWNEETIKERASRLAETALNVWAMPKLTTDTLEAYRPKATASGYTIEDHPYLLTGTVHELFEAFRKEVLALDPCVTEEFLKLYVAYKAETNFVDVIPQAKRLILSLNLPFSAINDPKGLCKDVSDVGCWGNGDVKVGLGSLNDLPYVIGLVRQSFEHQMDNGGY</sequence>
<dbReference type="PATRIC" id="fig|1434114.4.peg.1856"/>
<gene>
    <name evidence="4" type="ORF">MSMAL_1473</name>
</gene>
<dbReference type="Pfam" id="PF03235">
    <property type="entry name" value="GmrSD_N"/>
    <property type="match status" value="1"/>
</dbReference>
<dbReference type="InterPro" id="IPR011089">
    <property type="entry name" value="GmrSD_C"/>
</dbReference>
<evidence type="ECO:0008006" key="6">
    <source>
        <dbReference type="Google" id="ProtNLM"/>
    </source>
</evidence>
<evidence type="ECO:0000259" key="2">
    <source>
        <dbReference type="Pfam" id="PF07510"/>
    </source>
</evidence>
<dbReference type="Pfam" id="PF18899">
    <property type="entry name" value="DUF5655"/>
    <property type="match status" value="1"/>
</dbReference>
<dbReference type="InterPro" id="IPR043714">
    <property type="entry name" value="DUF5655"/>
</dbReference>
<protein>
    <recommendedName>
        <fullName evidence="6">RloF</fullName>
    </recommendedName>
</protein>
<dbReference type="Pfam" id="PF07510">
    <property type="entry name" value="GmrSD_C"/>
    <property type="match status" value="1"/>
</dbReference>
<feature type="domain" description="GmrSD restriction endonucleases C-terminal" evidence="2">
    <location>
        <begin position="420"/>
        <end position="554"/>
    </location>
</feature>
<feature type="domain" description="GmrSD restriction endonucleases N-terminal" evidence="1">
    <location>
        <begin position="10"/>
        <end position="227"/>
    </location>
</feature>
<dbReference type="Proteomes" id="UP000033063">
    <property type="component" value="Chromosome"/>
</dbReference>
<name>A0A0E3LW22_METMZ</name>
<dbReference type="AlphaFoldDB" id="A0A0E3LW22"/>
<dbReference type="InterPro" id="IPR004919">
    <property type="entry name" value="GmrSD_N"/>
</dbReference>
<accession>A0A0E3LW22</accession>
<evidence type="ECO:0000313" key="4">
    <source>
        <dbReference type="EMBL" id="AKB68016.1"/>
    </source>
</evidence>
<dbReference type="PANTHER" id="PTHR35149">
    <property type="entry name" value="SLL5132 PROTEIN"/>
    <property type="match status" value="1"/>
</dbReference>
<evidence type="ECO:0000313" key="5">
    <source>
        <dbReference type="Proteomes" id="UP000033063"/>
    </source>
</evidence>
<dbReference type="GeneID" id="24877702"/>
<feature type="domain" description="DUF5655" evidence="3">
    <location>
        <begin position="595"/>
        <end position="694"/>
    </location>
</feature>
<dbReference type="RefSeq" id="WP_048036458.1">
    <property type="nucleotide sequence ID" value="NZ_CP009513.1"/>
</dbReference>
<dbReference type="EMBL" id="CP009513">
    <property type="protein sequence ID" value="AKB68016.1"/>
    <property type="molecule type" value="Genomic_DNA"/>
</dbReference>
<dbReference type="HOGENOM" id="CLU_011736_2_1_2"/>
<dbReference type="PANTHER" id="PTHR35149:SF2">
    <property type="entry name" value="DUF262 DOMAIN-CONTAINING PROTEIN"/>
    <property type="match status" value="1"/>
</dbReference>
<evidence type="ECO:0000259" key="3">
    <source>
        <dbReference type="Pfam" id="PF18899"/>
    </source>
</evidence>
<organism evidence="4 5">
    <name type="scientific">Methanosarcina mazei LYC</name>
    <dbReference type="NCBI Taxonomy" id="1434114"/>
    <lineage>
        <taxon>Archaea</taxon>
        <taxon>Methanobacteriati</taxon>
        <taxon>Methanobacteriota</taxon>
        <taxon>Stenosarchaea group</taxon>
        <taxon>Methanomicrobia</taxon>
        <taxon>Methanosarcinales</taxon>
        <taxon>Methanosarcinaceae</taxon>
        <taxon>Methanosarcina</taxon>
    </lineage>
</organism>